<dbReference type="InterPro" id="IPR002104">
    <property type="entry name" value="Integrase_catalytic"/>
</dbReference>
<reference evidence="8 9" key="1">
    <citation type="submission" date="2023-07" db="EMBL/GenBank/DDBJ databases">
        <title>Sorghum-associated microbial communities from plants grown in Nebraska, USA.</title>
        <authorList>
            <person name="Schachtman D."/>
        </authorList>
    </citation>
    <scope>NUCLEOTIDE SEQUENCE [LARGE SCALE GENOMIC DNA]</scope>
    <source>
        <strain evidence="8 9">BE308</strain>
    </source>
</reference>
<dbReference type="NCBIfam" id="NF011946">
    <property type="entry name" value="PRK15417.1"/>
    <property type="match status" value="1"/>
</dbReference>
<comment type="similarity">
    <text evidence="1">Belongs to the 'phage' integrase family.</text>
</comment>
<evidence type="ECO:0000256" key="3">
    <source>
        <dbReference type="ARBA" id="ARBA00023125"/>
    </source>
</evidence>
<keyword evidence="4" id="KW-0233">DNA recombination</keyword>
<evidence type="ECO:0000256" key="4">
    <source>
        <dbReference type="ARBA" id="ARBA00023172"/>
    </source>
</evidence>
<evidence type="ECO:0000256" key="5">
    <source>
        <dbReference type="PROSITE-ProRule" id="PRU01248"/>
    </source>
</evidence>
<dbReference type="InterPro" id="IPR050090">
    <property type="entry name" value="Tyrosine_recombinase_XerCD"/>
</dbReference>
<evidence type="ECO:0000256" key="1">
    <source>
        <dbReference type="ARBA" id="ARBA00008857"/>
    </source>
</evidence>
<protein>
    <submittedName>
        <fullName evidence="8">Integron integrase</fullName>
    </submittedName>
</protein>
<dbReference type="SUPFAM" id="SSF56349">
    <property type="entry name" value="DNA breaking-rejoining enzymes"/>
    <property type="match status" value="1"/>
</dbReference>
<dbReference type="Gene3D" id="1.10.150.130">
    <property type="match status" value="1"/>
</dbReference>
<keyword evidence="3 5" id="KW-0238">DNA-binding</keyword>
<evidence type="ECO:0000313" key="9">
    <source>
        <dbReference type="Proteomes" id="UP001268089"/>
    </source>
</evidence>
<dbReference type="Gene3D" id="1.10.443.10">
    <property type="entry name" value="Intergrase catalytic core"/>
    <property type="match status" value="1"/>
</dbReference>
<dbReference type="InterPro" id="IPR044068">
    <property type="entry name" value="CB"/>
</dbReference>
<dbReference type="InterPro" id="IPR013762">
    <property type="entry name" value="Integrase-like_cat_sf"/>
</dbReference>
<evidence type="ECO:0000256" key="2">
    <source>
        <dbReference type="ARBA" id="ARBA00022908"/>
    </source>
</evidence>
<dbReference type="EMBL" id="JAVDXO010000003">
    <property type="protein sequence ID" value="MDR7306322.1"/>
    <property type="molecule type" value="Genomic_DNA"/>
</dbReference>
<dbReference type="Proteomes" id="UP001268089">
    <property type="component" value="Unassembled WGS sequence"/>
</dbReference>
<evidence type="ECO:0000313" key="8">
    <source>
        <dbReference type="EMBL" id="MDR7306322.1"/>
    </source>
</evidence>
<evidence type="ECO:0000259" key="6">
    <source>
        <dbReference type="PROSITE" id="PS51898"/>
    </source>
</evidence>
<dbReference type="CDD" id="cd01193">
    <property type="entry name" value="INT_IntI_C"/>
    <property type="match status" value="1"/>
</dbReference>
<feature type="domain" description="Tyr recombinase" evidence="6">
    <location>
        <begin position="113"/>
        <end position="329"/>
    </location>
</feature>
<dbReference type="NCBIfam" id="TIGR02249">
    <property type="entry name" value="integrase_gron"/>
    <property type="match status" value="1"/>
</dbReference>
<dbReference type="PROSITE" id="PS51900">
    <property type="entry name" value="CB"/>
    <property type="match status" value="1"/>
</dbReference>
<organism evidence="8 9">
    <name type="scientific">Rhodoferax saidenbachensis</name>
    <dbReference type="NCBI Taxonomy" id="1484693"/>
    <lineage>
        <taxon>Bacteria</taxon>
        <taxon>Pseudomonadati</taxon>
        <taxon>Pseudomonadota</taxon>
        <taxon>Betaproteobacteria</taxon>
        <taxon>Burkholderiales</taxon>
        <taxon>Comamonadaceae</taxon>
        <taxon>Rhodoferax</taxon>
    </lineage>
</organism>
<dbReference type="PROSITE" id="PS51898">
    <property type="entry name" value="TYR_RECOMBINASE"/>
    <property type="match status" value="1"/>
</dbReference>
<dbReference type="PANTHER" id="PTHR30349">
    <property type="entry name" value="PHAGE INTEGRASE-RELATED"/>
    <property type="match status" value="1"/>
</dbReference>
<feature type="domain" description="Core-binding (CB)" evidence="7">
    <location>
        <begin position="11"/>
        <end position="95"/>
    </location>
</feature>
<dbReference type="Pfam" id="PF13495">
    <property type="entry name" value="Phage_int_SAM_4"/>
    <property type="match status" value="1"/>
</dbReference>
<dbReference type="InterPro" id="IPR004107">
    <property type="entry name" value="Integrase_SAM-like_N"/>
</dbReference>
<name>A0ABU1ZL99_9BURK</name>
<keyword evidence="2" id="KW-0229">DNA integration</keyword>
<keyword evidence="9" id="KW-1185">Reference proteome</keyword>
<evidence type="ECO:0000259" key="7">
    <source>
        <dbReference type="PROSITE" id="PS51900"/>
    </source>
</evidence>
<dbReference type="PANTHER" id="PTHR30349:SF64">
    <property type="entry name" value="PROPHAGE INTEGRASE INTD-RELATED"/>
    <property type="match status" value="1"/>
</dbReference>
<dbReference type="InterPro" id="IPR010998">
    <property type="entry name" value="Integrase_recombinase_N"/>
</dbReference>
<proteinExistence type="inferred from homology"/>
<sequence length="334" mass="37859">MKPGTPPPQSTRVLDQLRERIRYMHYSLSTEQVYVYWVRFFIRWAARGGEMRHPRDLGAPDVEAFLSMLATERKVSASTHNQALSAVLFLYREVLGIALPWLDNINRPTQKRRIPSVLTKDEVAGLLAHMDGQTALLARLLYGTGMRLMEGMRLRIKDVDFDRHVIIVREAKGGKDRVVMMPHSLASALRLQLLASRAQWEADRQAQRGGVETPHALEQKYPKVGHTWGWFWMFPSPTLSIDPRSGVERRHHLYEDRLQRSLKKAVVLAGIHKTVSVHTLRHSFATHLLQAGTDIRTVQELLGHSDVSTTMIYTHVLKVAAGGTTSPLDSLSTI</sequence>
<dbReference type="InterPro" id="IPR011946">
    <property type="entry name" value="Integrase_integron-type"/>
</dbReference>
<accession>A0ABU1ZL99</accession>
<gene>
    <name evidence="8" type="ORF">J2X15_001605</name>
</gene>
<dbReference type="Pfam" id="PF00589">
    <property type="entry name" value="Phage_integrase"/>
    <property type="match status" value="1"/>
</dbReference>
<dbReference type="InterPro" id="IPR011010">
    <property type="entry name" value="DNA_brk_join_enz"/>
</dbReference>
<comment type="caution">
    <text evidence="8">The sequence shown here is derived from an EMBL/GenBank/DDBJ whole genome shotgun (WGS) entry which is preliminary data.</text>
</comment>